<evidence type="ECO:0000256" key="1">
    <source>
        <dbReference type="RuleBase" id="RU363044"/>
    </source>
</evidence>
<keyword evidence="1" id="KW-0347">Helicase</keyword>
<accession>G0NGK9</accession>
<gene>
    <name evidence="3" type="ORF">CAEBREN_23602</name>
</gene>
<dbReference type="GO" id="GO:0006310">
    <property type="term" value="P:DNA recombination"/>
    <property type="evidence" value="ECO:0007669"/>
    <property type="project" value="UniProtKB-KW"/>
</dbReference>
<proteinExistence type="inferred from homology"/>
<dbReference type="PANTHER" id="PTHR47642">
    <property type="entry name" value="ATP-DEPENDENT DNA HELICASE"/>
    <property type="match status" value="1"/>
</dbReference>
<dbReference type="GO" id="GO:0043139">
    <property type="term" value="F:5'-3' DNA helicase activity"/>
    <property type="evidence" value="ECO:0007669"/>
    <property type="project" value="UniProtKB-EC"/>
</dbReference>
<dbReference type="EMBL" id="GL379881">
    <property type="protein sequence ID" value="EGT60107.1"/>
    <property type="molecule type" value="Genomic_DNA"/>
</dbReference>
<dbReference type="GO" id="GO:0006281">
    <property type="term" value="P:DNA repair"/>
    <property type="evidence" value="ECO:0007669"/>
    <property type="project" value="UniProtKB-KW"/>
</dbReference>
<evidence type="ECO:0000259" key="2">
    <source>
        <dbReference type="Pfam" id="PF05970"/>
    </source>
</evidence>
<feature type="domain" description="DNA helicase Pif1-like DEAD-box helicase" evidence="2">
    <location>
        <begin position="45"/>
        <end position="165"/>
    </location>
</feature>
<evidence type="ECO:0000313" key="4">
    <source>
        <dbReference type="Proteomes" id="UP000008068"/>
    </source>
</evidence>
<dbReference type="Gene3D" id="3.40.50.300">
    <property type="entry name" value="P-loop containing nucleotide triphosphate hydrolases"/>
    <property type="match status" value="1"/>
</dbReference>
<dbReference type="InterPro" id="IPR010285">
    <property type="entry name" value="DNA_helicase_pif1-like_DEAD"/>
</dbReference>
<evidence type="ECO:0000313" key="3">
    <source>
        <dbReference type="EMBL" id="EGT60107.1"/>
    </source>
</evidence>
<comment type="similarity">
    <text evidence="1">Belongs to the helicase family.</text>
</comment>
<dbReference type="InterPro" id="IPR051055">
    <property type="entry name" value="PIF1_helicase"/>
</dbReference>
<reference evidence="4" key="1">
    <citation type="submission" date="2011-07" db="EMBL/GenBank/DDBJ databases">
        <authorList>
            <consortium name="Caenorhabditis brenneri Sequencing and Analysis Consortium"/>
            <person name="Wilson R.K."/>
        </authorList>
    </citation>
    <scope>NUCLEOTIDE SEQUENCE [LARGE SCALE GENOMIC DNA]</scope>
    <source>
        <strain evidence="4">PB2801</strain>
    </source>
</reference>
<dbReference type="EC" id="5.6.2.3" evidence="1"/>
<dbReference type="AlphaFoldDB" id="G0NGK9"/>
<keyword evidence="1" id="KW-0067">ATP-binding</keyword>
<keyword evidence="1" id="KW-0547">Nucleotide-binding</keyword>
<name>G0NGK9_CAEBE</name>
<dbReference type="GO" id="GO:0005524">
    <property type="term" value="F:ATP binding"/>
    <property type="evidence" value="ECO:0007669"/>
    <property type="project" value="UniProtKB-KW"/>
</dbReference>
<keyword evidence="1" id="KW-0378">Hydrolase</keyword>
<dbReference type="OrthoDB" id="416437at2759"/>
<keyword evidence="1" id="KW-0233">DNA recombination</keyword>
<dbReference type="Proteomes" id="UP000008068">
    <property type="component" value="Unassembled WGS sequence"/>
</dbReference>
<dbReference type="eggNOG" id="KOG0987">
    <property type="taxonomic scope" value="Eukaryota"/>
</dbReference>
<dbReference type="STRING" id="135651.G0NGK9"/>
<dbReference type="PANTHER" id="PTHR47642:SF5">
    <property type="entry name" value="ATP-DEPENDENT DNA HELICASE"/>
    <property type="match status" value="1"/>
</dbReference>
<sequence length="300" mass="34992">MIFAAASHSRTPHRFLNRPTEITLHSSQKKIRVEFRKRLETALPNEEDAFCEMSHITYAILRRTLAKARVLFVEECSMDSGLLFAQTDAQLQLVRGNSKPFGGLPVLLFGDLLQLPPVSGNAIYQEVPEQFKAPWESVCPRSNKNLWGLYRMLKLHHNGRTSDEDEARILMEIREERLSEESQRFLRMWCRMSNTTDKGIFEELEWMKKMDPGKTFAIIAPRNETVNRLIDFAIRRMKGVKEVRWQHVKNSEEELAYTAISRARSLKLCRLSCMNLEKWNQSSESKKVYLEKMKRKLPAS</sequence>
<keyword evidence="4" id="KW-1185">Reference proteome</keyword>
<keyword evidence="1" id="KW-0234">DNA repair</keyword>
<dbReference type="SUPFAM" id="SSF52540">
    <property type="entry name" value="P-loop containing nucleoside triphosphate hydrolases"/>
    <property type="match status" value="1"/>
</dbReference>
<dbReference type="InParanoid" id="G0NGK9"/>
<dbReference type="HOGENOM" id="CLU_928225_0_0_1"/>
<organism evidence="4">
    <name type="scientific">Caenorhabditis brenneri</name>
    <name type="common">Nematode worm</name>
    <dbReference type="NCBI Taxonomy" id="135651"/>
    <lineage>
        <taxon>Eukaryota</taxon>
        <taxon>Metazoa</taxon>
        <taxon>Ecdysozoa</taxon>
        <taxon>Nematoda</taxon>
        <taxon>Chromadorea</taxon>
        <taxon>Rhabditida</taxon>
        <taxon>Rhabditina</taxon>
        <taxon>Rhabditomorpha</taxon>
        <taxon>Rhabditoidea</taxon>
        <taxon>Rhabditidae</taxon>
        <taxon>Peloderinae</taxon>
        <taxon>Caenorhabditis</taxon>
    </lineage>
</organism>
<dbReference type="GO" id="GO:0016887">
    <property type="term" value="F:ATP hydrolysis activity"/>
    <property type="evidence" value="ECO:0007669"/>
    <property type="project" value="RHEA"/>
</dbReference>
<protein>
    <recommendedName>
        <fullName evidence="1">ATP-dependent DNA helicase</fullName>
        <ecNumber evidence="1">5.6.2.3</ecNumber>
    </recommendedName>
</protein>
<dbReference type="InterPro" id="IPR027417">
    <property type="entry name" value="P-loop_NTPase"/>
</dbReference>
<comment type="cofactor">
    <cofactor evidence="1">
        <name>Mg(2+)</name>
        <dbReference type="ChEBI" id="CHEBI:18420"/>
    </cofactor>
</comment>
<dbReference type="GO" id="GO:0000723">
    <property type="term" value="P:telomere maintenance"/>
    <property type="evidence" value="ECO:0007669"/>
    <property type="project" value="InterPro"/>
</dbReference>
<keyword evidence="1" id="KW-0227">DNA damage</keyword>
<dbReference type="Pfam" id="PF05970">
    <property type="entry name" value="PIF1"/>
    <property type="match status" value="1"/>
</dbReference>
<comment type="catalytic activity">
    <reaction evidence="1">
        <text>ATP + H2O = ADP + phosphate + H(+)</text>
        <dbReference type="Rhea" id="RHEA:13065"/>
        <dbReference type="ChEBI" id="CHEBI:15377"/>
        <dbReference type="ChEBI" id="CHEBI:15378"/>
        <dbReference type="ChEBI" id="CHEBI:30616"/>
        <dbReference type="ChEBI" id="CHEBI:43474"/>
        <dbReference type="ChEBI" id="CHEBI:456216"/>
        <dbReference type="EC" id="5.6.2.3"/>
    </reaction>
</comment>